<name>A0ABC8UCJ3_9AQUA</name>
<keyword evidence="4" id="KW-1185">Reference proteome</keyword>
<dbReference type="EMBL" id="CAUOFW020007124">
    <property type="protein sequence ID" value="CAK9177705.1"/>
    <property type="molecule type" value="Genomic_DNA"/>
</dbReference>
<dbReference type="AlphaFoldDB" id="A0ABC8UCJ3"/>
<evidence type="ECO:0000313" key="3">
    <source>
        <dbReference type="EMBL" id="CAK9177705.1"/>
    </source>
</evidence>
<dbReference type="Proteomes" id="UP001642360">
    <property type="component" value="Unassembled WGS sequence"/>
</dbReference>
<proteinExistence type="predicted"/>
<comment type="caution">
    <text evidence="3">The sequence shown here is derived from an EMBL/GenBank/DDBJ whole genome shotgun (WGS) entry which is preliminary data.</text>
</comment>
<sequence>MVEFIVKAMEVGLTEVKILDDVCKCKKLNDLAPTSPNKVLSNKSRTKGLSRNLARKEFQFELEGKDGSSTTMFYSLLRVMARKVRIVLLANGFLIGCGLLKMRLVELS</sequence>
<evidence type="ECO:0000256" key="1">
    <source>
        <dbReference type="SAM" id="Phobius"/>
    </source>
</evidence>
<evidence type="ECO:0000313" key="4">
    <source>
        <dbReference type="Proteomes" id="UP001642360"/>
    </source>
</evidence>
<reference evidence="3 4" key="1">
    <citation type="submission" date="2024-02" db="EMBL/GenBank/DDBJ databases">
        <authorList>
            <person name="Vignale AGUSTIN F."/>
            <person name="Sosa J E."/>
            <person name="Modenutti C."/>
        </authorList>
    </citation>
    <scope>NUCLEOTIDE SEQUENCE [LARGE SCALE GENOMIC DNA]</scope>
</reference>
<organism evidence="3 4">
    <name type="scientific">Ilex paraguariensis</name>
    <name type="common">yerba mate</name>
    <dbReference type="NCBI Taxonomy" id="185542"/>
    <lineage>
        <taxon>Eukaryota</taxon>
        <taxon>Viridiplantae</taxon>
        <taxon>Streptophyta</taxon>
        <taxon>Embryophyta</taxon>
        <taxon>Tracheophyta</taxon>
        <taxon>Spermatophyta</taxon>
        <taxon>Magnoliopsida</taxon>
        <taxon>eudicotyledons</taxon>
        <taxon>Gunneridae</taxon>
        <taxon>Pentapetalae</taxon>
        <taxon>asterids</taxon>
        <taxon>campanulids</taxon>
        <taxon>Aquifoliales</taxon>
        <taxon>Aquifoliaceae</taxon>
        <taxon>Ilex</taxon>
    </lineage>
</organism>
<dbReference type="EMBL" id="CAUOFW020000759">
    <property type="protein sequence ID" value="CAK9136549.1"/>
    <property type="molecule type" value="Genomic_DNA"/>
</dbReference>
<accession>A0ABC8UCJ3</accession>
<evidence type="ECO:0000313" key="2">
    <source>
        <dbReference type="EMBL" id="CAK9136549.1"/>
    </source>
</evidence>
<keyword evidence="1" id="KW-1133">Transmembrane helix</keyword>
<protein>
    <submittedName>
        <fullName evidence="3">Uncharacterized protein</fullName>
    </submittedName>
</protein>
<keyword evidence="1" id="KW-0812">Transmembrane</keyword>
<keyword evidence="1" id="KW-0472">Membrane</keyword>
<feature type="transmembrane region" description="Helical" evidence="1">
    <location>
        <begin position="86"/>
        <end position="105"/>
    </location>
</feature>
<gene>
    <name evidence="2" type="ORF">ILEXP_LOCUS3532</name>
    <name evidence="3" type="ORF">ILEXP_LOCUS47623</name>
</gene>